<dbReference type="RefSeq" id="WP_071184541.1">
    <property type="nucleotide sequence ID" value="NZ_CP017774.1"/>
</dbReference>
<dbReference type="PANTHER" id="PTHR23150:SF19">
    <property type="entry name" value="FORMYLGLYCINE-GENERATING ENZYME"/>
    <property type="match status" value="1"/>
</dbReference>
<protein>
    <submittedName>
        <fullName evidence="2">Sulfatase</fullName>
    </submittedName>
</protein>
<dbReference type="EMBL" id="CP017774">
    <property type="protein sequence ID" value="AOZ99288.1"/>
    <property type="molecule type" value="Genomic_DNA"/>
</dbReference>
<dbReference type="KEGG" id="fcm:BIW12_07430"/>
<evidence type="ECO:0000313" key="3">
    <source>
        <dbReference type="Proteomes" id="UP000178198"/>
    </source>
</evidence>
<keyword evidence="3" id="KW-1185">Reference proteome</keyword>
<organism evidence="2 3">
    <name type="scientific">Flavobacterium commune</name>
    <dbReference type="NCBI Taxonomy" id="1306519"/>
    <lineage>
        <taxon>Bacteria</taxon>
        <taxon>Pseudomonadati</taxon>
        <taxon>Bacteroidota</taxon>
        <taxon>Flavobacteriia</taxon>
        <taxon>Flavobacteriales</taxon>
        <taxon>Flavobacteriaceae</taxon>
        <taxon>Flavobacterium</taxon>
    </lineage>
</organism>
<dbReference type="InterPro" id="IPR051043">
    <property type="entry name" value="Sulfatase_Mod_Factor_Kinase"/>
</dbReference>
<evidence type="ECO:0000259" key="1">
    <source>
        <dbReference type="Pfam" id="PF03781"/>
    </source>
</evidence>
<name>A0A1D9P9M9_9FLAO</name>
<accession>A0A1D9P9M9</accession>
<dbReference type="PROSITE" id="PS51257">
    <property type="entry name" value="PROKAR_LIPOPROTEIN"/>
    <property type="match status" value="1"/>
</dbReference>
<dbReference type="OrthoDB" id="9768004at2"/>
<gene>
    <name evidence="2" type="ORF">BIW12_07430</name>
</gene>
<evidence type="ECO:0000313" key="2">
    <source>
        <dbReference type="EMBL" id="AOZ99288.1"/>
    </source>
</evidence>
<dbReference type="AlphaFoldDB" id="A0A1D9P9M9"/>
<sequence>MKINKLIFGILLVAIFACNNKEQVIKDQPENVVTPPNMVWVSGNTFTQGAKENDRLALEHEKPAHSVAVDGFFMDISEVTNACFKKFVAETHYVTTAERPINWEEFKKSLPEGTPKPADSILQPGSLVFNDEVKNVTNYTDFRQWWKWQTGANWRHPEGKNSNIIGKDNHPVVHISFEDAQAYCKWAKRRLPTEAEWELAAMGNLKNPVYSWGDDQSKMDKKANTWQGDFPNYNAKSDGYSALAAVKSFTPNSLGIYDIAGNVWEYTQDWYNVNYYQELFSKGETTRNPQGATEAWNPSNQYENERIIKGGSFLCNESYCSSFRISARMGMAEGSSSNHVGFRTVVDLKMLQKN</sequence>
<dbReference type="Pfam" id="PF03781">
    <property type="entry name" value="FGE-sulfatase"/>
    <property type="match status" value="1"/>
</dbReference>
<dbReference type="GO" id="GO:0120147">
    <property type="term" value="F:formylglycine-generating oxidase activity"/>
    <property type="evidence" value="ECO:0007669"/>
    <property type="project" value="TreeGrafter"/>
</dbReference>
<dbReference type="Gene3D" id="3.90.1580.10">
    <property type="entry name" value="paralog of FGE (formylglycine-generating enzyme)"/>
    <property type="match status" value="1"/>
</dbReference>
<feature type="domain" description="Sulfatase-modifying factor enzyme-like" evidence="1">
    <location>
        <begin position="35"/>
        <end position="345"/>
    </location>
</feature>
<dbReference type="InterPro" id="IPR042095">
    <property type="entry name" value="SUMF_sf"/>
</dbReference>
<dbReference type="SUPFAM" id="SSF56436">
    <property type="entry name" value="C-type lectin-like"/>
    <property type="match status" value="1"/>
</dbReference>
<dbReference type="STRING" id="1306519.BIW12_07430"/>
<dbReference type="InterPro" id="IPR016187">
    <property type="entry name" value="CTDL_fold"/>
</dbReference>
<dbReference type="PANTHER" id="PTHR23150">
    <property type="entry name" value="SULFATASE MODIFYING FACTOR 1, 2"/>
    <property type="match status" value="1"/>
</dbReference>
<dbReference type="InterPro" id="IPR005532">
    <property type="entry name" value="SUMF_dom"/>
</dbReference>
<dbReference type="Proteomes" id="UP000178198">
    <property type="component" value="Chromosome"/>
</dbReference>
<proteinExistence type="predicted"/>
<reference evidence="2 3" key="1">
    <citation type="submission" date="2016-10" db="EMBL/GenBank/DDBJ databases">
        <title>Complete Genome Sequence of Flavobacterium sp. PK15.</title>
        <authorList>
            <person name="Ekwe A."/>
            <person name="Kim S.B."/>
        </authorList>
    </citation>
    <scope>NUCLEOTIDE SEQUENCE [LARGE SCALE GENOMIC DNA]</scope>
    <source>
        <strain evidence="2 3">PK15</strain>
    </source>
</reference>